<dbReference type="EC" id="5.1.1.1" evidence="4"/>
<dbReference type="PANTHER" id="PTHR30511">
    <property type="entry name" value="ALANINE RACEMASE"/>
    <property type="match status" value="1"/>
</dbReference>
<dbReference type="Proteomes" id="UP001324993">
    <property type="component" value="Chromosome"/>
</dbReference>
<protein>
    <recommendedName>
        <fullName evidence="4">Alanine racemase</fullName>
        <ecNumber evidence="4">5.1.1.1</ecNumber>
    </recommendedName>
</protein>
<dbReference type="Gene3D" id="3.20.20.10">
    <property type="entry name" value="Alanine racemase"/>
    <property type="match status" value="1"/>
</dbReference>
<dbReference type="Pfam" id="PF00842">
    <property type="entry name" value="Ala_racemase_C"/>
    <property type="match status" value="1"/>
</dbReference>
<dbReference type="Pfam" id="PF01168">
    <property type="entry name" value="Ala_racemase_N"/>
    <property type="match status" value="1"/>
</dbReference>
<dbReference type="InterPro" id="IPR009006">
    <property type="entry name" value="Ala_racemase/Decarboxylase_C"/>
</dbReference>
<evidence type="ECO:0000256" key="3">
    <source>
        <dbReference type="ARBA" id="ARBA00023235"/>
    </source>
</evidence>
<evidence type="ECO:0000259" key="5">
    <source>
        <dbReference type="SMART" id="SM01005"/>
    </source>
</evidence>
<feature type="binding site" evidence="4">
    <location>
        <position position="140"/>
    </location>
    <ligand>
        <name>substrate</name>
    </ligand>
</feature>
<comment type="pathway">
    <text evidence="4">Amino-acid biosynthesis; D-alanine biosynthesis; D-alanine from L-alanine: step 1/1.</text>
</comment>
<keyword evidence="3 4" id="KW-0413">Isomerase</keyword>
<accession>A0ABZ0RNN4</accession>
<dbReference type="NCBIfam" id="TIGR00492">
    <property type="entry name" value="alr"/>
    <property type="match status" value="1"/>
</dbReference>
<proteinExistence type="inferred from homology"/>
<dbReference type="RefSeq" id="WP_319833361.1">
    <property type="nucleotide sequence ID" value="NZ_CP138858.1"/>
</dbReference>
<dbReference type="GO" id="GO:0008784">
    <property type="term" value="F:alanine racemase activity"/>
    <property type="evidence" value="ECO:0007669"/>
    <property type="project" value="UniProtKB-EC"/>
</dbReference>
<dbReference type="SUPFAM" id="SSF51419">
    <property type="entry name" value="PLP-binding barrel"/>
    <property type="match status" value="1"/>
</dbReference>
<sequence>MNTGTTSTRRCWAEIDLAAFERNLKRIQAALPARMRYLAVVKADAYGHGMPPIVRRLMQSGVDCFAVANVAEAADIRHMGAGWPILVLSPLLPEEDHLLLEYDLTATVSTYEECLRLNALGQSHATSIKVHLKIDTGMGRLGIWHRDAPTLLAQIHALPALQLEGVYTHFSSADSDPEFTQTQRERFLAALKADAPIPENLLIHADNSAGIDTLSDDSPFNAVRIGLLQFGVPPYPDSALGRVVVEPVFSFHTRIGLIKALPRGTDISYARTHKLTRDSRIALLTAGYGDGITRELSNRGQVLIHGQRCPILGRVTMDQTIVDVTDCPQAQIGDAVVLIGKDGSQEITTTEFSEKAHTIPWETLCSVTKRVTRVYVGSREL</sequence>
<dbReference type="EMBL" id="CP138858">
    <property type="protein sequence ID" value="WPJ96502.1"/>
    <property type="molecule type" value="Genomic_DNA"/>
</dbReference>
<dbReference type="CDD" id="cd00430">
    <property type="entry name" value="PLPDE_III_AR"/>
    <property type="match status" value="1"/>
</dbReference>
<keyword evidence="7" id="KW-1185">Reference proteome</keyword>
<evidence type="ECO:0000256" key="2">
    <source>
        <dbReference type="ARBA" id="ARBA00022898"/>
    </source>
</evidence>
<keyword evidence="2 4" id="KW-0663">Pyridoxal phosphate</keyword>
<dbReference type="InterPro" id="IPR001608">
    <property type="entry name" value="Ala_racemase_N"/>
</dbReference>
<feature type="modified residue" description="N6-(pyridoxal phosphate)lysine" evidence="4">
    <location>
        <position position="42"/>
    </location>
</feature>
<dbReference type="InterPro" id="IPR029066">
    <property type="entry name" value="PLP-binding_barrel"/>
</dbReference>
<feature type="active site" description="Proton acceptor; specific for L-alanine" evidence="4">
    <location>
        <position position="269"/>
    </location>
</feature>
<dbReference type="InterPro" id="IPR000821">
    <property type="entry name" value="Ala_racemase"/>
</dbReference>
<dbReference type="Gene3D" id="2.40.37.10">
    <property type="entry name" value="Lyase, Ornithine Decarboxylase, Chain A, domain 1"/>
    <property type="match status" value="1"/>
</dbReference>
<dbReference type="SUPFAM" id="SSF50621">
    <property type="entry name" value="Alanine racemase C-terminal domain-like"/>
    <property type="match status" value="1"/>
</dbReference>
<feature type="active site" description="Proton acceptor; specific for D-alanine" evidence="4">
    <location>
        <position position="42"/>
    </location>
</feature>
<evidence type="ECO:0000256" key="4">
    <source>
        <dbReference type="HAMAP-Rule" id="MF_01201"/>
    </source>
</evidence>
<evidence type="ECO:0000256" key="1">
    <source>
        <dbReference type="ARBA" id="ARBA00001933"/>
    </source>
</evidence>
<dbReference type="PANTHER" id="PTHR30511:SF0">
    <property type="entry name" value="ALANINE RACEMASE, CATABOLIC-RELATED"/>
    <property type="match status" value="1"/>
</dbReference>
<dbReference type="InterPro" id="IPR020622">
    <property type="entry name" value="Ala_racemase_pyridoxalP-BS"/>
</dbReference>
<organism evidence="6 7">
    <name type="scientific">Coraliomargarita algicola</name>
    <dbReference type="NCBI Taxonomy" id="3092156"/>
    <lineage>
        <taxon>Bacteria</taxon>
        <taxon>Pseudomonadati</taxon>
        <taxon>Verrucomicrobiota</taxon>
        <taxon>Opitutia</taxon>
        <taxon>Puniceicoccales</taxon>
        <taxon>Coraliomargaritaceae</taxon>
        <taxon>Coraliomargarita</taxon>
    </lineage>
</organism>
<dbReference type="PROSITE" id="PS00395">
    <property type="entry name" value="ALANINE_RACEMASE"/>
    <property type="match status" value="1"/>
</dbReference>
<dbReference type="PRINTS" id="PR00992">
    <property type="entry name" value="ALARACEMASE"/>
</dbReference>
<feature type="binding site" evidence="4">
    <location>
        <position position="317"/>
    </location>
    <ligand>
        <name>substrate</name>
    </ligand>
</feature>
<comment type="similarity">
    <text evidence="4">Belongs to the alanine racemase family.</text>
</comment>
<comment type="cofactor">
    <cofactor evidence="1 4">
        <name>pyridoxal 5'-phosphate</name>
        <dbReference type="ChEBI" id="CHEBI:597326"/>
    </cofactor>
</comment>
<dbReference type="HAMAP" id="MF_01201">
    <property type="entry name" value="Ala_racemase"/>
    <property type="match status" value="1"/>
</dbReference>
<name>A0ABZ0RNN4_9BACT</name>
<reference evidence="6 7" key="1">
    <citation type="submission" date="2023-11" db="EMBL/GenBank/DDBJ databases">
        <title>Coraliomargarita sp. nov., isolated from marine algae.</title>
        <authorList>
            <person name="Lee J.K."/>
            <person name="Baek J.H."/>
            <person name="Kim J.M."/>
            <person name="Choi D.G."/>
            <person name="Jeon C.O."/>
        </authorList>
    </citation>
    <scope>NUCLEOTIDE SEQUENCE [LARGE SCALE GENOMIC DNA]</scope>
    <source>
        <strain evidence="6 7">J2-16</strain>
    </source>
</reference>
<evidence type="ECO:0000313" key="6">
    <source>
        <dbReference type="EMBL" id="WPJ96502.1"/>
    </source>
</evidence>
<gene>
    <name evidence="6" type="primary">alr</name>
    <name evidence="6" type="ORF">SH580_02140</name>
</gene>
<comment type="catalytic activity">
    <reaction evidence="4">
        <text>L-alanine = D-alanine</text>
        <dbReference type="Rhea" id="RHEA:20249"/>
        <dbReference type="ChEBI" id="CHEBI:57416"/>
        <dbReference type="ChEBI" id="CHEBI:57972"/>
        <dbReference type="EC" id="5.1.1.1"/>
    </reaction>
</comment>
<comment type="function">
    <text evidence="4">Catalyzes the interconversion of L-alanine and D-alanine. May also act on other amino acids.</text>
</comment>
<feature type="domain" description="Alanine racemase C-terminal" evidence="5">
    <location>
        <begin position="248"/>
        <end position="376"/>
    </location>
</feature>
<dbReference type="SMART" id="SM01005">
    <property type="entry name" value="Ala_racemase_C"/>
    <property type="match status" value="1"/>
</dbReference>
<evidence type="ECO:0000313" key="7">
    <source>
        <dbReference type="Proteomes" id="UP001324993"/>
    </source>
</evidence>
<dbReference type="InterPro" id="IPR011079">
    <property type="entry name" value="Ala_racemase_C"/>
</dbReference>